<reference evidence="1 2" key="1">
    <citation type="submission" date="2019-07" db="EMBL/GenBank/DDBJ databases">
        <title>Genome sequencing of the stress-tolerant strain Azospirillum brasilense Az19.</title>
        <authorList>
            <person name="Maroniche G.A."/>
            <person name="Garcia J.E."/>
            <person name="Pagnussat L."/>
            <person name="Amenta M."/>
            <person name="Creus C.M."/>
        </authorList>
    </citation>
    <scope>NUCLEOTIDE SEQUENCE [LARGE SCALE GENOMIC DNA]</scope>
    <source>
        <strain evidence="1 2">Az19</strain>
    </source>
</reference>
<proteinExistence type="predicted"/>
<protein>
    <submittedName>
        <fullName evidence="1">Uncharacterized protein</fullName>
    </submittedName>
</protein>
<dbReference type="EMBL" id="VEWN01000004">
    <property type="protein sequence ID" value="KAA1056355.1"/>
    <property type="molecule type" value="Genomic_DNA"/>
</dbReference>
<name>A0A5B0KWK6_9PROT</name>
<gene>
    <name evidence="1" type="ORF">FH063_004503</name>
</gene>
<evidence type="ECO:0000313" key="1">
    <source>
        <dbReference type="EMBL" id="KAA1056355.1"/>
    </source>
</evidence>
<dbReference type="Proteomes" id="UP000325333">
    <property type="component" value="Unassembled WGS sequence"/>
</dbReference>
<organism evidence="1 2">
    <name type="scientific">Azospirillum argentinense</name>
    <dbReference type="NCBI Taxonomy" id="2970906"/>
    <lineage>
        <taxon>Bacteria</taxon>
        <taxon>Pseudomonadati</taxon>
        <taxon>Pseudomonadota</taxon>
        <taxon>Alphaproteobacteria</taxon>
        <taxon>Rhodospirillales</taxon>
        <taxon>Azospirillaceae</taxon>
        <taxon>Azospirillum</taxon>
    </lineage>
</organism>
<sequence length="85" mass="9195">MPAALPIREELSASELRALARREGKGRVAARMFAIAHALDGVSRAGTGQCGCSQGRAQSRMTICCRRSTWLALPRHSSQQAGRCR</sequence>
<dbReference type="AlphaFoldDB" id="A0A5B0KWK6"/>
<evidence type="ECO:0000313" key="2">
    <source>
        <dbReference type="Proteomes" id="UP000325333"/>
    </source>
</evidence>
<accession>A0A5B0KWK6</accession>
<comment type="caution">
    <text evidence="1">The sequence shown here is derived from an EMBL/GenBank/DDBJ whole genome shotgun (WGS) entry which is preliminary data.</text>
</comment>